<keyword evidence="1" id="KW-1185">Reference proteome</keyword>
<evidence type="ECO:0000313" key="2">
    <source>
        <dbReference type="WBParaSite" id="maker-unitig_33108-snap-gene-0.1-mRNA-1"/>
    </source>
</evidence>
<dbReference type="AlphaFoldDB" id="A0A1I8FFY3"/>
<organism evidence="1 2">
    <name type="scientific">Macrostomum lignano</name>
    <dbReference type="NCBI Taxonomy" id="282301"/>
    <lineage>
        <taxon>Eukaryota</taxon>
        <taxon>Metazoa</taxon>
        <taxon>Spiralia</taxon>
        <taxon>Lophotrochozoa</taxon>
        <taxon>Platyhelminthes</taxon>
        <taxon>Rhabditophora</taxon>
        <taxon>Macrostomorpha</taxon>
        <taxon>Macrostomida</taxon>
        <taxon>Macrostomidae</taxon>
        <taxon>Macrostomum</taxon>
    </lineage>
</organism>
<dbReference type="Proteomes" id="UP000095280">
    <property type="component" value="Unplaced"/>
</dbReference>
<proteinExistence type="predicted"/>
<reference evidence="2" key="1">
    <citation type="submission" date="2016-11" db="UniProtKB">
        <authorList>
            <consortium name="WormBaseParasite"/>
        </authorList>
    </citation>
    <scope>IDENTIFICATION</scope>
</reference>
<name>A0A1I8FFY3_9PLAT</name>
<sequence length="183" mass="20404">AASPPPVAVAAAPTVGFEFQLDCFIDEDLENVVNFVRIDPDAVGAAAGGSASDHQRRLRQKISGVRHQLNYYRKKVLAGVWNYFMEKLRESDRGAGTRRTTRPHMPRRWAEAKRRVLKQRDDYNRCWEEKLEAQQQAQDESCNVLTSLRATVTLLASASVSPSTSVTQALIVSAADQQQQPPP</sequence>
<dbReference type="WBParaSite" id="maker-unitig_33108-snap-gene-0.1-mRNA-1">
    <property type="protein sequence ID" value="maker-unitig_33108-snap-gene-0.1-mRNA-1"/>
    <property type="gene ID" value="maker-unitig_33108-snap-gene-0.1"/>
</dbReference>
<evidence type="ECO:0000313" key="1">
    <source>
        <dbReference type="Proteomes" id="UP000095280"/>
    </source>
</evidence>
<accession>A0A1I8FFY3</accession>
<protein>
    <submittedName>
        <fullName evidence="2">MADF domain-containing protein</fullName>
    </submittedName>
</protein>